<evidence type="ECO:0000313" key="6">
    <source>
        <dbReference type="Proteomes" id="UP001374579"/>
    </source>
</evidence>
<evidence type="ECO:0000259" key="4">
    <source>
        <dbReference type="Pfam" id="PF13640"/>
    </source>
</evidence>
<dbReference type="InterPro" id="IPR044862">
    <property type="entry name" value="Pro_4_hyd_alph_FE2OG_OXY"/>
</dbReference>
<evidence type="ECO:0000256" key="2">
    <source>
        <dbReference type="ARBA" id="ARBA00022896"/>
    </source>
</evidence>
<comment type="caution">
    <text evidence="5">The sequence shown here is derived from an EMBL/GenBank/DDBJ whole genome shotgun (WGS) entry which is preliminary data.</text>
</comment>
<dbReference type="EMBL" id="JBAMIC010000008">
    <property type="protein sequence ID" value="KAK7103133.1"/>
    <property type="molecule type" value="Genomic_DNA"/>
</dbReference>
<dbReference type="PANTHER" id="PTHR10869:SF236">
    <property type="entry name" value="PROLYL 4-HYDROXYLASE ALPHA SUBUNIT DOMAIN-CONTAINING PROTEIN"/>
    <property type="match status" value="1"/>
</dbReference>
<organism evidence="5 6">
    <name type="scientific">Littorina saxatilis</name>
    <dbReference type="NCBI Taxonomy" id="31220"/>
    <lineage>
        <taxon>Eukaryota</taxon>
        <taxon>Metazoa</taxon>
        <taxon>Spiralia</taxon>
        <taxon>Lophotrochozoa</taxon>
        <taxon>Mollusca</taxon>
        <taxon>Gastropoda</taxon>
        <taxon>Caenogastropoda</taxon>
        <taxon>Littorinimorpha</taxon>
        <taxon>Littorinoidea</taxon>
        <taxon>Littorinidae</taxon>
        <taxon>Littorina</taxon>
    </lineage>
</organism>
<dbReference type="Proteomes" id="UP001374579">
    <property type="component" value="Unassembled WGS sequence"/>
</dbReference>
<keyword evidence="1" id="KW-0479">Metal-binding</keyword>
<protein>
    <recommendedName>
        <fullName evidence="4">Prolyl 4-hydroxylase alpha subunit Fe(2+) 2OG dioxygenase domain-containing protein</fullName>
    </recommendedName>
</protein>
<dbReference type="Gene3D" id="2.60.120.620">
    <property type="entry name" value="q2cbj1_9rhob like domain"/>
    <property type="match status" value="1"/>
</dbReference>
<reference evidence="5 6" key="1">
    <citation type="submission" date="2024-02" db="EMBL/GenBank/DDBJ databases">
        <title>Chromosome-scale genome assembly of the rough periwinkle Littorina saxatilis.</title>
        <authorList>
            <person name="De Jode A."/>
            <person name="Faria R."/>
            <person name="Formenti G."/>
            <person name="Sims Y."/>
            <person name="Smith T.P."/>
            <person name="Tracey A."/>
            <person name="Wood J.M.D."/>
            <person name="Zagrodzka Z.B."/>
            <person name="Johannesson K."/>
            <person name="Butlin R.K."/>
            <person name="Leder E.H."/>
        </authorList>
    </citation>
    <scope>NUCLEOTIDE SEQUENCE [LARGE SCALE GENOMIC DNA]</scope>
    <source>
        <strain evidence="5">Snail1</strain>
        <tissue evidence="5">Muscle</tissue>
    </source>
</reference>
<evidence type="ECO:0000313" key="5">
    <source>
        <dbReference type="EMBL" id="KAK7103133.1"/>
    </source>
</evidence>
<proteinExistence type="predicted"/>
<keyword evidence="6" id="KW-1185">Reference proteome</keyword>
<dbReference type="Pfam" id="PF13640">
    <property type="entry name" value="2OG-FeII_Oxy_3"/>
    <property type="match status" value="1"/>
</dbReference>
<dbReference type="GO" id="GO:0004656">
    <property type="term" value="F:procollagen-proline 4-dioxygenase activity"/>
    <property type="evidence" value="ECO:0007669"/>
    <property type="project" value="TreeGrafter"/>
</dbReference>
<sequence>MLWERMRPWLSDITIEDDPLKQHVHGIKFLMQGTWTPIALNSVWRLGRYQPDGHFAPHFDGYFVRNSKERSLQTFMLYLNEGFEGGSTNFVDESQTLFRDWDGKYCAEEKNIVCGIQPEAGMAIVFNHQRLHEGQKLGSGVKYILRTDIMFRNLSQTSRSANEEKALQLVQEAERKEASGDCLEAAELYRKAFKLSSEVEAAYGT</sequence>
<dbReference type="GO" id="GO:0046872">
    <property type="term" value="F:metal ion binding"/>
    <property type="evidence" value="ECO:0007669"/>
    <property type="project" value="UniProtKB-KW"/>
</dbReference>
<keyword evidence="2" id="KW-0847">Vitamin C</keyword>
<accession>A0AAN9BBZ5</accession>
<feature type="domain" description="Prolyl 4-hydroxylase alpha subunit Fe(2+) 2OG dioxygenase" evidence="4">
    <location>
        <begin position="47"/>
        <end position="145"/>
    </location>
</feature>
<gene>
    <name evidence="5" type="ORF">V1264_018094</name>
</gene>
<keyword evidence="3" id="KW-0408">Iron</keyword>
<name>A0AAN9BBZ5_9CAEN</name>
<dbReference type="PANTHER" id="PTHR10869">
    <property type="entry name" value="PROLYL 4-HYDROXYLASE ALPHA SUBUNIT"/>
    <property type="match status" value="1"/>
</dbReference>
<dbReference type="GO" id="GO:0031418">
    <property type="term" value="F:L-ascorbic acid binding"/>
    <property type="evidence" value="ECO:0007669"/>
    <property type="project" value="UniProtKB-KW"/>
</dbReference>
<evidence type="ECO:0000256" key="3">
    <source>
        <dbReference type="ARBA" id="ARBA00023004"/>
    </source>
</evidence>
<dbReference type="GO" id="GO:0005783">
    <property type="term" value="C:endoplasmic reticulum"/>
    <property type="evidence" value="ECO:0007669"/>
    <property type="project" value="TreeGrafter"/>
</dbReference>
<dbReference type="AlphaFoldDB" id="A0AAN9BBZ5"/>
<dbReference type="InterPro" id="IPR045054">
    <property type="entry name" value="P4HA-like"/>
</dbReference>
<evidence type="ECO:0000256" key="1">
    <source>
        <dbReference type="ARBA" id="ARBA00022723"/>
    </source>
</evidence>